<protein>
    <submittedName>
        <fullName evidence="2">Beta-lactamase family protein</fullName>
    </submittedName>
</protein>
<proteinExistence type="predicted"/>
<keyword evidence="3" id="KW-1185">Reference proteome</keyword>
<dbReference type="SUPFAM" id="SSF56601">
    <property type="entry name" value="beta-lactamase/transpeptidase-like"/>
    <property type="match status" value="1"/>
</dbReference>
<dbReference type="PANTHER" id="PTHR46825:SF9">
    <property type="entry name" value="BETA-LACTAMASE-RELATED DOMAIN-CONTAINING PROTEIN"/>
    <property type="match status" value="1"/>
</dbReference>
<dbReference type="InterPro" id="IPR012338">
    <property type="entry name" value="Beta-lactam/transpept-like"/>
</dbReference>
<name>A0A4V5LSC9_9BACL</name>
<dbReference type="PANTHER" id="PTHR46825">
    <property type="entry name" value="D-ALANYL-D-ALANINE-CARBOXYPEPTIDASE/ENDOPEPTIDASE AMPH"/>
    <property type="match status" value="1"/>
</dbReference>
<evidence type="ECO:0000313" key="2">
    <source>
        <dbReference type="EMBL" id="TJY42579.1"/>
    </source>
</evidence>
<organism evidence="2 3">
    <name type="scientific">Cohnella pontilimi</name>
    <dbReference type="NCBI Taxonomy" id="2564100"/>
    <lineage>
        <taxon>Bacteria</taxon>
        <taxon>Bacillati</taxon>
        <taxon>Bacillota</taxon>
        <taxon>Bacilli</taxon>
        <taxon>Bacillales</taxon>
        <taxon>Paenibacillaceae</taxon>
        <taxon>Cohnella</taxon>
    </lineage>
</organism>
<dbReference type="InterPro" id="IPR001466">
    <property type="entry name" value="Beta-lactam-related"/>
</dbReference>
<dbReference type="OrthoDB" id="846150at2"/>
<reference evidence="2 3" key="1">
    <citation type="submission" date="2019-04" db="EMBL/GenBank/DDBJ databases">
        <title>Cohnella sp. nov., isolated from soil.</title>
        <authorList>
            <person name="Kim W."/>
        </authorList>
    </citation>
    <scope>NUCLEOTIDE SEQUENCE [LARGE SCALE GENOMIC DNA]</scope>
    <source>
        <strain evidence="2 3">CAU 1483</strain>
    </source>
</reference>
<dbReference type="InterPro" id="IPR050491">
    <property type="entry name" value="AmpC-like"/>
</dbReference>
<feature type="domain" description="Beta-lactamase-related" evidence="1">
    <location>
        <begin position="15"/>
        <end position="334"/>
    </location>
</feature>
<gene>
    <name evidence="2" type="ORF">E5161_06910</name>
</gene>
<dbReference type="Pfam" id="PF00144">
    <property type="entry name" value="Beta-lactamase"/>
    <property type="match status" value="1"/>
</dbReference>
<dbReference type="EMBL" id="SUPK01000003">
    <property type="protein sequence ID" value="TJY42579.1"/>
    <property type="molecule type" value="Genomic_DNA"/>
</dbReference>
<dbReference type="Proteomes" id="UP000309673">
    <property type="component" value="Unassembled WGS sequence"/>
</dbReference>
<evidence type="ECO:0000259" key="1">
    <source>
        <dbReference type="Pfam" id="PF00144"/>
    </source>
</evidence>
<dbReference type="Gene3D" id="3.40.710.10">
    <property type="entry name" value="DD-peptidase/beta-lactamase superfamily"/>
    <property type="match status" value="1"/>
</dbReference>
<accession>A0A4V5LSC9</accession>
<sequence>MEGTMSDHQRIKEKLNRVLAEFVEQEPVTGLSVGIIYDNKMLYAKGFGVKNIETGEAVNETTLYHMASVSKTLVAAGIMRLVELGKITLDDYVVDHLPYFTLSDGQYRKITIRQLLTHTSGLPDEDEFEWDRPQYDELSLERYVKSVKDRHLLWEPGTNFYYSNIGYEILGDLIAKVTGVSFEQYMRENILLPSGMRDGTFLKQEASDTSLATPHVLGIENGYGGRVSDVFPYNRAHGPSSTLYANAIDMCSYAIAQLKQEVLSADCYDLMWRKYADTGYGPEMEGIGLSWFLGEYKGLRLVSHAGRDTGFRSHLVILPDKGIAVCVMTNSDYQGLKVVWQSVLDFLLGEEVPYIKKSLAHDLAGWTMSHGIEAAAERFRSIQPSQLDRYLVSEPELQFIADTLFERGARQESEQLRELSYRIFGEQH</sequence>
<dbReference type="AlphaFoldDB" id="A0A4V5LSC9"/>
<evidence type="ECO:0000313" key="3">
    <source>
        <dbReference type="Proteomes" id="UP000309673"/>
    </source>
</evidence>
<comment type="caution">
    <text evidence="2">The sequence shown here is derived from an EMBL/GenBank/DDBJ whole genome shotgun (WGS) entry which is preliminary data.</text>
</comment>